<dbReference type="AlphaFoldDB" id="A0A2T5MDS3"/>
<dbReference type="SMART" id="SM00267">
    <property type="entry name" value="GGDEF"/>
    <property type="match status" value="1"/>
</dbReference>
<dbReference type="SUPFAM" id="SSF141868">
    <property type="entry name" value="EAL domain-like"/>
    <property type="match status" value="1"/>
</dbReference>
<feature type="transmembrane region" description="Helical" evidence="1">
    <location>
        <begin position="186"/>
        <end position="209"/>
    </location>
</feature>
<accession>A0A2T5MDS3</accession>
<dbReference type="Gene3D" id="6.10.340.10">
    <property type="match status" value="1"/>
</dbReference>
<evidence type="ECO:0000256" key="1">
    <source>
        <dbReference type="SAM" id="Phobius"/>
    </source>
</evidence>
<dbReference type="InterPro" id="IPR029787">
    <property type="entry name" value="Nucleotide_cyclase"/>
</dbReference>
<sequence length="709" mass="78118">MPFNFEKMTVRAKLLLMVALMNGLLVLAGAFVLARLFFVATNYENFREHTVHFSNINSVAEDLSNLQGTLNLGLRASLTTDGAWPAEATAPLTDELKSLRTRIRLLGQDQEQDTKEIVTAVSSLADSVEQALALQPRDPKAASVAFSQLTDERMPAVWKLMLGTTRQGLTTVDVAQAKITHGDVLALQYGLVGIGLALLAGLGISYGIFDSVIRPIGDMHRTLLQVLSGDFRGVSLPRREDEIGAIGRVIEDIKARSEHVHRLAYYDNLTGLPNRLRLSRDVGEITRGAGDQRTFAVMLIGIDHFSAISSGFGPRYGDEVLRQIVKRIEPRLGRDGKLYRYSGDIFACALRECASDQEIQGIAEDLAQLITADFQTPIHAGELDTTLTVSIGVALSLQTERPDEILTEAEAALLEAKKGGGNATVTTVRQHSEQFRRRLKLADDIRKGIDAKEFEPFYQPVVDVERGVTVGAETLVRWRRANGQIMMPAEFIFVAEESDLIRGITKLMVNRACSNFAEWNAQGRDLRVSFNVSARLVQVGLKEIIVDALQRSGLPPDSLEMEITETVLIGNQSEAEKLLQDLKKLGLRLSLDDFGTGYSSMGYLSRFQVDKIKIDASFVKSLAAGDKQREVVASIVRLANRLNIDVVAEGVETVEQMQQLRAMGCKLMQGWLFAAALPAPDFPRWVDSTGVLLDELTRQNKMPTAIRGL</sequence>
<dbReference type="EMBL" id="QANS01000005">
    <property type="protein sequence ID" value="PTU30725.1"/>
    <property type="molecule type" value="Genomic_DNA"/>
</dbReference>
<dbReference type="Pfam" id="PF00563">
    <property type="entry name" value="EAL"/>
    <property type="match status" value="1"/>
</dbReference>
<evidence type="ECO:0000313" key="5">
    <source>
        <dbReference type="Proteomes" id="UP000244248"/>
    </source>
</evidence>
<comment type="caution">
    <text evidence="4">The sequence shown here is derived from an EMBL/GenBank/DDBJ whole genome shotgun (WGS) entry which is preliminary data.</text>
</comment>
<dbReference type="CDD" id="cd01949">
    <property type="entry name" value="GGDEF"/>
    <property type="match status" value="1"/>
</dbReference>
<protein>
    <recommendedName>
        <fullName evidence="6">GGDEF domain-containing protein</fullName>
    </recommendedName>
</protein>
<dbReference type="Proteomes" id="UP000244248">
    <property type="component" value="Unassembled WGS sequence"/>
</dbReference>
<dbReference type="PROSITE" id="PS50887">
    <property type="entry name" value="GGDEF"/>
    <property type="match status" value="1"/>
</dbReference>
<dbReference type="Pfam" id="PF00990">
    <property type="entry name" value="GGDEF"/>
    <property type="match status" value="1"/>
</dbReference>
<dbReference type="InterPro" id="IPR001633">
    <property type="entry name" value="EAL_dom"/>
</dbReference>
<keyword evidence="1" id="KW-0472">Membrane</keyword>
<dbReference type="Gene3D" id="3.30.70.270">
    <property type="match status" value="1"/>
</dbReference>
<dbReference type="PROSITE" id="PS50883">
    <property type="entry name" value="EAL"/>
    <property type="match status" value="1"/>
</dbReference>
<proteinExistence type="predicted"/>
<dbReference type="PANTHER" id="PTHR33121">
    <property type="entry name" value="CYCLIC DI-GMP PHOSPHODIESTERASE PDEF"/>
    <property type="match status" value="1"/>
</dbReference>
<name>A0A2T5MDS3_9GAMM</name>
<keyword evidence="5" id="KW-1185">Reference proteome</keyword>
<keyword evidence="1" id="KW-0812">Transmembrane</keyword>
<feature type="domain" description="EAL" evidence="2">
    <location>
        <begin position="438"/>
        <end position="690"/>
    </location>
</feature>
<dbReference type="InterPro" id="IPR043128">
    <property type="entry name" value="Rev_trsase/Diguanyl_cyclase"/>
</dbReference>
<evidence type="ECO:0000259" key="2">
    <source>
        <dbReference type="PROSITE" id="PS50883"/>
    </source>
</evidence>
<evidence type="ECO:0008006" key="6">
    <source>
        <dbReference type="Google" id="ProtNLM"/>
    </source>
</evidence>
<dbReference type="InterPro" id="IPR050706">
    <property type="entry name" value="Cyclic-di-GMP_PDE-like"/>
</dbReference>
<dbReference type="CDD" id="cd01948">
    <property type="entry name" value="EAL"/>
    <property type="match status" value="1"/>
</dbReference>
<dbReference type="PANTHER" id="PTHR33121:SF79">
    <property type="entry name" value="CYCLIC DI-GMP PHOSPHODIESTERASE PDED-RELATED"/>
    <property type="match status" value="1"/>
</dbReference>
<dbReference type="Gene3D" id="3.20.20.450">
    <property type="entry name" value="EAL domain"/>
    <property type="match status" value="1"/>
</dbReference>
<dbReference type="SMART" id="SM00052">
    <property type="entry name" value="EAL"/>
    <property type="match status" value="1"/>
</dbReference>
<keyword evidence="1" id="KW-1133">Transmembrane helix</keyword>
<dbReference type="InterPro" id="IPR000160">
    <property type="entry name" value="GGDEF_dom"/>
</dbReference>
<dbReference type="InterPro" id="IPR035919">
    <property type="entry name" value="EAL_sf"/>
</dbReference>
<gene>
    <name evidence="4" type="ORF">CJD38_14640</name>
</gene>
<reference evidence="4 5" key="1">
    <citation type="submission" date="2018-04" db="EMBL/GenBank/DDBJ databases">
        <title>Novel species isolated from glacier.</title>
        <authorList>
            <person name="Liu Q."/>
            <person name="Xin Y.-H."/>
        </authorList>
    </citation>
    <scope>NUCLEOTIDE SEQUENCE [LARGE SCALE GENOMIC DNA]</scope>
    <source>
        <strain evidence="4 5">GT1R17</strain>
    </source>
</reference>
<evidence type="ECO:0000313" key="4">
    <source>
        <dbReference type="EMBL" id="PTU30725.1"/>
    </source>
</evidence>
<dbReference type="SUPFAM" id="SSF55073">
    <property type="entry name" value="Nucleotide cyclase"/>
    <property type="match status" value="1"/>
</dbReference>
<evidence type="ECO:0000259" key="3">
    <source>
        <dbReference type="PROSITE" id="PS50887"/>
    </source>
</evidence>
<feature type="transmembrane region" description="Helical" evidence="1">
    <location>
        <begin position="14"/>
        <end position="38"/>
    </location>
</feature>
<organism evidence="4 5">
    <name type="scientific">Stenotrophobium rhamnosiphilum</name>
    <dbReference type="NCBI Taxonomy" id="2029166"/>
    <lineage>
        <taxon>Bacteria</taxon>
        <taxon>Pseudomonadati</taxon>
        <taxon>Pseudomonadota</taxon>
        <taxon>Gammaproteobacteria</taxon>
        <taxon>Nevskiales</taxon>
        <taxon>Nevskiaceae</taxon>
        <taxon>Stenotrophobium</taxon>
    </lineage>
</organism>
<dbReference type="GO" id="GO:0071111">
    <property type="term" value="F:cyclic-guanylate-specific phosphodiesterase activity"/>
    <property type="evidence" value="ECO:0007669"/>
    <property type="project" value="InterPro"/>
</dbReference>
<feature type="domain" description="GGDEF" evidence="3">
    <location>
        <begin position="293"/>
        <end position="429"/>
    </location>
</feature>
<dbReference type="NCBIfam" id="TIGR00254">
    <property type="entry name" value="GGDEF"/>
    <property type="match status" value="1"/>
</dbReference>